<sequence length="125" mass="14502">MSDTDIYKNREAMPIGNKPPNKRRKRRSTSHRAFDDKSRKRRSKNSGLRRLLHLSRKSDNEKYFWGTMGILIVVVLAVIGIWQFVIMEYIVRSEETKNEYLKYQRSIPEHPGAAQPGPPADSASE</sequence>
<evidence type="ECO:0000313" key="3">
    <source>
        <dbReference type="EMBL" id="VGO16604.1"/>
    </source>
</evidence>
<protein>
    <submittedName>
        <fullName evidence="3">Uncharacterized protein</fullName>
    </submittedName>
</protein>
<dbReference type="AlphaFoldDB" id="A0A6C2UB69"/>
<evidence type="ECO:0000256" key="1">
    <source>
        <dbReference type="SAM" id="MobiDB-lite"/>
    </source>
</evidence>
<dbReference type="RefSeq" id="WP_136082095.1">
    <property type="nucleotide sequence ID" value="NZ_CAAHFG010000003.1"/>
</dbReference>
<evidence type="ECO:0000256" key="2">
    <source>
        <dbReference type="SAM" id="Phobius"/>
    </source>
</evidence>
<accession>A0A6C2UB69</accession>
<feature type="region of interest" description="Disordered" evidence="1">
    <location>
        <begin position="1"/>
        <end position="49"/>
    </location>
</feature>
<feature type="compositionally biased region" description="Basic and acidic residues" evidence="1">
    <location>
        <begin position="1"/>
        <end position="11"/>
    </location>
</feature>
<gene>
    <name evidence="3" type="ORF">PDESU_05195</name>
</gene>
<evidence type="ECO:0000313" key="4">
    <source>
        <dbReference type="Proteomes" id="UP000366872"/>
    </source>
</evidence>
<dbReference type="Proteomes" id="UP000366872">
    <property type="component" value="Unassembled WGS sequence"/>
</dbReference>
<proteinExistence type="predicted"/>
<feature type="compositionally biased region" description="Basic residues" evidence="1">
    <location>
        <begin position="20"/>
        <end position="30"/>
    </location>
</feature>
<keyword evidence="4" id="KW-1185">Reference proteome</keyword>
<keyword evidence="2" id="KW-0472">Membrane</keyword>
<organism evidence="3 4">
    <name type="scientific">Pontiella desulfatans</name>
    <dbReference type="NCBI Taxonomy" id="2750659"/>
    <lineage>
        <taxon>Bacteria</taxon>
        <taxon>Pseudomonadati</taxon>
        <taxon>Kiritimatiellota</taxon>
        <taxon>Kiritimatiellia</taxon>
        <taxon>Kiritimatiellales</taxon>
        <taxon>Pontiellaceae</taxon>
        <taxon>Pontiella</taxon>
    </lineage>
</organism>
<reference evidence="3 4" key="1">
    <citation type="submission" date="2019-04" db="EMBL/GenBank/DDBJ databases">
        <authorList>
            <person name="Van Vliet M D."/>
        </authorList>
    </citation>
    <scope>NUCLEOTIDE SEQUENCE [LARGE SCALE GENOMIC DNA]</scope>
    <source>
        <strain evidence="3 4">F1</strain>
    </source>
</reference>
<name>A0A6C2UB69_PONDE</name>
<dbReference type="EMBL" id="CAAHFG010000003">
    <property type="protein sequence ID" value="VGO16604.1"/>
    <property type="molecule type" value="Genomic_DNA"/>
</dbReference>
<keyword evidence="2" id="KW-1133">Transmembrane helix</keyword>
<feature type="transmembrane region" description="Helical" evidence="2">
    <location>
        <begin position="63"/>
        <end position="85"/>
    </location>
</feature>
<keyword evidence="2" id="KW-0812">Transmembrane</keyword>